<gene>
    <name evidence="3" type="ordered locus">Halha_1066</name>
</gene>
<reference evidence="4" key="1">
    <citation type="submission" date="2012-02" db="EMBL/GenBank/DDBJ databases">
        <title>The complete genome of Halobacteroides halobius DSM 5150.</title>
        <authorList>
            <person name="Lucas S."/>
            <person name="Copeland A."/>
            <person name="Lapidus A."/>
            <person name="Glavina del Rio T."/>
            <person name="Dalin E."/>
            <person name="Tice H."/>
            <person name="Bruce D."/>
            <person name="Goodwin L."/>
            <person name="Pitluck S."/>
            <person name="Peters L."/>
            <person name="Mikhailova N."/>
            <person name="Gu W."/>
            <person name="Kyrpides N."/>
            <person name="Mavromatis K."/>
            <person name="Ivanova N."/>
            <person name="Brettin T."/>
            <person name="Detter J.C."/>
            <person name="Han C."/>
            <person name="Larimer F."/>
            <person name="Land M."/>
            <person name="Hauser L."/>
            <person name="Markowitz V."/>
            <person name="Cheng J.-F."/>
            <person name="Hugenholtz P."/>
            <person name="Woyke T."/>
            <person name="Wu D."/>
            <person name="Tindall B."/>
            <person name="Pomrenke H."/>
            <person name="Brambilla E."/>
            <person name="Klenk H.-P."/>
            <person name="Eisen J.A."/>
        </authorList>
    </citation>
    <scope>NUCLEOTIDE SEQUENCE [LARGE SCALE GENOMIC DNA]</scope>
    <source>
        <strain evidence="4">ATCC 35273 / DSM 5150 / MD-1</strain>
    </source>
</reference>
<dbReference type="Proteomes" id="UP000010880">
    <property type="component" value="Chromosome"/>
</dbReference>
<dbReference type="PANTHER" id="PTHR35568:SF1">
    <property type="entry name" value="TRANSCRIPTIONAL REGULATOR DAUR"/>
    <property type="match status" value="1"/>
</dbReference>
<accession>L0K7M9</accession>
<feature type="domain" description="Transcriptional regulator DauR-like HTH" evidence="2">
    <location>
        <begin position="150"/>
        <end position="211"/>
    </location>
</feature>
<dbReference type="KEGG" id="hhl:Halha_1066"/>
<evidence type="ECO:0000259" key="2">
    <source>
        <dbReference type="Pfam" id="PF13309"/>
    </source>
</evidence>
<dbReference type="Pfam" id="PF13309">
    <property type="entry name" value="HTH_22"/>
    <property type="match status" value="1"/>
</dbReference>
<dbReference type="InterPro" id="IPR013559">
    <property type="entry name" value="YheO"/>
</dbReference>
<dbReference type="InterPro" id="IPR039445">
    <property type="entry name" value="DauR-like_HTH"/>
</dbReference>
<evidence type="ECO:0000313" key="4">
    <source>
        <dbReference type="Proteomes" id="UP000010880"/>
    </source>
</evidence>
<proteinExistence type="predicted"/>
<evidence type="ECO:0000313" key="3">
    <source>
        <dbReference type="EMBL" id="AGB41026.1"/>
    </source>
</evidence>
<dbReference type="PATRIC" id="fig|748449.3.peg.1021"/>
<evidence type="ECO:0000259" key="1">
    <source>
        <dbReference type="Pfam" id="PF08348"/>
    </source>
</evidence>
<dbReference type="EMBL" id="CP003359">
    <property type="protein sequence ID" value="AGB41026.1"/>
    <property type="molecule type" value="Genomic_DNA"/>
</dbReference>
<dbReference type="AlphaFoldDB" id="L0K7M9"/>
<protein>
    <recommendedName>
        <fullName evidence="5">YheO-like PAS domain protein</fullName>
    </recommendedName>
</protein>
<evidence type="ECO:0008006" key="5">
    <source>
        <dbReference type="Google" id="ProtNLM"/>
    </source>
</evidence>
<dbReference type="HOGENOM" id="CLU_080179_0_1_9"/>
<dbReference type="PANTHER" id="PTHR35568">
    <property type="entry name" value="TRANSCRIPTIONAL REGULATOR DAUR"/>
    <property type="match status" value="1"/>
</dbReference>
<dbReference type="eggNOG" id="COG2964">
    <property type="taxonomic scope" value="Bacteria"/>
</dbReference>
<keyword evidence="4" id="KW-1185">Reference proteome</keyword>
<feature type="domain" description="YheO-like" evidence="1">
    <location>
        <begin position="10"/>
        <end position="124"/>
    </location>
</feature>
<dbReference type="InterPro" id="IPR039446">
    <property type="entry name" value="DauR-like"/>
</dbReference>
<sequence>MKHKNIPQKLEYFIPMVHFLANTLGEHFELIVYEIDQEEAEASIIAIENSHISNRKVGDKAPKLLKDISNSIKKDEDMVLNYITKTNEGRPLKSSTYFIRNNEGEIIGAFCINLDLTNIKIAQNFLGEISSIEEEDSLRDKFPENVDRFLEIIIRNSLEEVDKPVPLLTKDDKLKIVEYLDDNNAFNIKDTINTLADELNVSRYTIYNYLDEVRTNKK</sequence>
<organism evidence="3 4">
    <name type="scientific">Halobacteroides halobius (strain ATCC 35273 / DSM 5150 / MD-1)</name>
    <dbReference type="NCBI Taxonomy" id="748449"/>
    <lineage>
        <taxon>Bacteria</taxon>
        <taxon>Bacillati</taxon>
        <taxon>Bacillota</taxon>
        <taxon>Clostridia</taxon>
        <taxon>Halanaerobiales</taxon>
        <taxon>Halobacteroidaceae</taxon>
        <taxon>Halobacteroides</taxon>
    </lineage>
</organism>
<dbReference type="STRING" id="748449.Halha_1066"/>
<dbReference type="RefSeq" id="WP_015326751.1">
    <property type="nucleotide sequence ID" value="NC_019978.1"/>
</dbReference>
<dbReference type="Pfam" id="PF08348">
    <property type="entry name" value="PAS_6"/>
    <property type="match status" value="1"/>
</dbReference>
<name>L0K7M9_HALHC</name>